<dbReference type="Gene3D" id="3.80.10.10">
    <property type="entry name" value="Ribonuclease Inhibitor"/>
    <property type="match status" value="7"/>
</dbReference>
<feature type="domain" description="LRRCT" evidence="7">
    <location>
        <begin position="1111"/>
        <end position="1159"/>
    </location>
</feature>
<evidence type="ECO:0000256" key="2">
    <source>
        <dbReference type="ARBA" id="ARBA00022729"/>
    </source>
</evidence>
<dbReference type="Proteomes" id="UP001153620">
    <property type="component" value="Chromosome 3"/>
</dbReference>
<accession>A0A9P0NI06</accession>
<gene>
    <name evidence="8" type="ORF">CHIRRI_LOCUS9828</name>
</gene>
<name>A0A9P0NI06_9DIPT</name>
<feature type="chain" id="PRO_5040143861" description="LRRCT domain-containing protein" evidence="6">
    <location>
        <begin position="20"/>
        <end position="1364"/>
    </location>
</feature>
<evidence type="ECO:0000256" key="6">
    <source>
        <dbReference type="SAM" id="SignalP"/>
    </source>
</evidence>
<dbReference type="InterPro" id="IPR001611">
    <property type="entry name" value="Leu-rich_rpt"/>
</dbReference>
<dbReference type="SMART" id="SM00369">
    <property type="entry name" value="LRR_TYP"/>
    <property type="match status" value="27"/>
</dbReference>
<feature type="transmembrane region" description="Helical" evidence="5">
    <location>
        <begin position="1230"/>
        <end position="1252"/>
    </location>
</feature>
<feature type="region of interest" description="Disordered" evidence="4">
    <location>
        <begin position="1325"/>
        <end position="1344"/>
    </location>
</feature>
<feature type="region of interest" description="Disordered" evidence="4">
    <location>
        <begin position="1159"/>
        <end position="1187"/>
    </location>
</feature>
<dbReference type="OrthoDB" id="5835829at2759"/>
<dbReference type="SMART" id="SM00365">
    <property type="entry name" value="LRR_SD22"/>
    <property type="match status" value="14"/>
</dbReference>
<dbReference type="Pfam" id="PF00560">
    <property type="entry name" value="LRR_1"/>
    <property type="match status" value="1"/>
</dbReference>
<dbReference type="GO" id="GO:0071944">
    <property type="term" value="C:cell periphery"/>
    <property type="evidence" value="ECO:0007669"/>
    <property type="project" value="UniProtKB-ARBA"/>
</dbReference>
<evidence type="ECO:0000256" key="3">
    <source>
        <dbReference type="ARBA" id="ARBA00022737"/>
    </source>
</evidence>
<evidence type="ECO:0000256" key="4">
    <source>
        <dbReference type="SAM" id="MobiDB-lite"/>
    </source>
</evidence>
<dbReference type="PANTHER" id="PTHR24373:SF275">
    <property type="entry name" value="TIR DOMAIN-CONTAINING PROTEIN"/>
    <property type="match status" value="1"/>
</dbReference>
<protein>
    <recommendedName>
        <fullName evidence="7">LRRCT domain-containing protein</fullName>
    </recommendedName>
</protein>
<keyword evidence="2 6" id="KW-0732">Signal</keyword>
<dbReference type="SUPFAM" id="SSF52058">
    <property type="entry name" value="L domain-like"/>
    <property type="match status" value="5"/>
</dbReference>
<reference evidence="8" key="1">
    <citation type="submission" date="2022-01" db="EMBL/GenBank/DDBJ databases">
        <authorList>
            <person name="King R."/>
        </authorList>
    </citation>
    <scope>NUCLEOTIDE SEQUENCE</scope>
</reference>
<keyword evidence="5" id="KW-1133">Transmembrane helix</keyword>
<dbReference type="InterPro" id="IPR000483">
    <property type="entry name" value="Cys-rich_flank_reg_C"/>
</dbReference>
<organism evidence="8 9">
    <name type="scientific">Chironomus riparius</name>
    <dbReference type="NCBI Taxonomy" id="315576"/>
    <lineage>
        <taxon>Eukaryota</taxon>
        <taxon>Metazoa</taxon>
        <taxon>Ecdysozoa</taxon>
        <taxon>Arthropoda</taxon>
        <taxon>Hexapoda</taxon>
        <taxon>Insecta</taxon>
        <taxon>Pterygota</taxon>
        <taxon>Neoptera</taxon>
        <taxon>Endopterygota</taxon>
        <taxon>Diptera</taxon>
        <taxon>Nematocera</taxon>
        <taxon>Chironomoidea</taxon>
        <taxon>Chironomidae</taxon>
        <taxon>Chironominae</taxon>
        <taxon>Chironomus</taxon>
    </lineage>
</organism>
<dbReference type="InterPro" id="IPR050328">
    <property type="entry name" value="Dev_Immune_Receptor"/>
</dbReference>
<dbReference type="InterPro" id="IPR003591">
    <property type="entry name" value="Leu-rich_rpt_typical-subtyp"/>
</dbReference>
<proteinExistence type="predicted"/>
<dbReference type="EMBL" id="OU895879">
    <property type="protein sequence ID" value="CAH1727580.1"/>
    <property type="molecule type" value="Genomic_DNA"/>
</dbReference>
<keyword evidence="1" id="KW-0433">Leucine-rich repeat</keyword>
<evidence type="ECO:0000313" key="8">
    <source>
        <dbReference type="EMBL" id="CAH1727580.1"/>
    </source>
</evidence>
<dbReference type="InterPro" id="IPR032675">
    <property type="entry name" value="LRR_dom_sf"/>
</dbReference>
<keyword evidence="5" id="KW-0812">Transmembrane</keyword>
<evidence type="ECO:0000313" key="9">
    <source>
        <dbReference type="Proteomes" id="UP001153620"/>
    </source>
</evidence>
<keyword evidence="5" id="KW-0472">Membrane</keyword>
<dbReference type="FunFam" id="3.80.10.10:FF:001164">
    <property type="entry name" value="GH01279p"/>
    <property type="match status" value="2"/>
</dbReference>
<sequence length="1364" mass="153008">MQSQILSILLTIFIANAKSEWMACPELSPVLRIPCKCRVEQTEVIGQSTSIGMDCDRIIFTTETPNIPKGAPISAFSQRHSGQLLPVQTLASSSLPITKLDFSYNSIRRLSDKAFNGIQDTLVELRLTNNLLGDALNPIFSTVEFTSLSNLQVLDLSANKIRGIERGLLKGCENLEEFIMDENSLTEVPTNSLNGPTSLRVLSLRGNLIQNVKSDAFSSQSDLEKIDLRNNRIDLIDGDAFGQLVKIKEIYLSGNLISRMNSDVFEGIKTLQKLDLSENFIASFPLVALKDLENLKVLNLSSNIIKNLDSTHLQSMKLLQILDVSRNDIASIQPGTFREQKMLRFLDLSLNSLRTIEDDALEGLNNLQTLIIRDNNILLIPGSALGRLPKLSNLYLDYNRVAALSSDILGSLQPEDIRYMSLSRNVIRELPGGSFQMFKNLLYLDLSGNSLATIHAEMFFGLENSLMELRLGQNKITNVGNNPLRLKRLKKLDLSHNNIVDIPDNAFDGVEQLTHLNLSHNNHLAPIPVELIHSLNKLQVIDFSDIGLKSIFPEMFARTPNLKAIYMKNNKIQELTEGTFTNMRNLTLIDLSDNKISTIRPASFINVMNIKQLSLKGNELSIFKGEIFNTGTSLEELDISENQLTYLFPTSFRIHPRLKKLYASNNKFSYFPSSNIQSLQFLELIDLSHNQLKTVEELDFARLPRLRQLLLSMNSLESLSEMAFHNSSQLQYIDLSHNKLERLAERTFEGLTRIEVLNLDNNHLSELPDGLFERSKLQMLENIILSNNKFENPPLKALHRQYFFVSFVDLSHNKIREIPSDDSVMINVKKLDLSYNPLSEQAIKNVLSEPKTIRELNLAGTGIKEISSLETPFLQTLNLSGNNIEKIDEQIFERASLLQSLDLSSNKLSSFTKLSLIWPKLTLLQALNLSDNPFETLLQGDFDNLEMLKSLSIHSLEKCSRIEKMAFKNLPNLSNLQAYDYPRLGYMDVKGILNELPGLEVLDIEIKDTAVGSDQLQPSNHPRLKELGLRGYRLKSLSSSSLAGLKSKDLYIKLRNTSLSTLAPAILFPVPRSANLHLDVSGSMLTVLTPQLLLALEDRRNSLTLSGLESNPIHCDCNSRALRRWLPNSLMSETIRCVTPDDLHGRLLVEVGDDELTCNPKKATTDVSTTKQQQDEPETLLPQPRPSSRILLKATTTEPDIIWSVPITQSAKIKTKSQPVKQTLTNDDTLIIGIVGGVVAFIAILIIVICIVRLRMTGPHYPTHLVGIPPMSLGPGSVQMNYKSSPPTLYGVPPYAPQSYATLPHKMSSSSQASLRQSYATMSRMSINGQQQQQQQKFQDEREKNLGDGKSYCKIIKDLNTLQY</sequence>
<dbReference type="SMART" id="SM00082">
    <property type="entry name" value="LRRCT"/>
    <property type="match status" value="1"/>
</dbReference>
<evidence type="ECO:0000256" key="5">
    <source>
        <dbReference type="SAM" id="Phobius"/>
    </source>
</evidence>
<dbReference type="SMART" id="SM00364">
    <property type="entry name" value="LRR_BAC"/>
    <property type="match status" value="10"/>
</dbReference>
<reference evidence="8" key="2">
    <citation type="submission" date="2022-10" db="EMBL/GenBank/DDBJ databases">
        <authorList>
            <consortium name="ENA_rothamsted_submissions"/>
            <consortium name="culmorum"/>
            <person name="King R."/>
        </authorList>
    </citation>
    <scope>NUCLEOTIDE SEQUENCE</scope>
</reference>
<evidence type="ECO:0000259" key="7">
    <source>
        <dbReference type="SMART" id="SM00082"/>
    </source>
</evidence>
<dbReference type="PROSITE" id="PS51450">
    <property type="entry name" value="LRR"/>
    <property type="match status" value="8"/>
</dbReference>
<feature type="signal peptide" evidence="6">
    <location>
        <begin position="1"/>
        <end position="19"/>
    </location>
</feature>
<dbReference type="PANTHER" id="PTHR24373">
    <property type="entry name" value="SLIT RELATED LEUCINE-RICH REPEAT NEURONAL PROTEIN"/>
    <property type="match status" value="1"/>
</dbReference>
<dbReference type="Pfam" id="PF13855">
    <property type="entry name" value="LRR_8"/>
    <property type="match status" value="8"/>
</dbReference>
<evidence type="ECO:0000256" key="1">
    <source>
        <dbReference type="ARBA" id="ARBA00022614"/>
    </source>
</evidence>
<keyword evidence="9" id="KW-1185">Reference proteome</keyword>
<keyword evidence="3" id="KW-0677">Repeat</keyword>